<sequence length="212" mass="23240">MKIARATPEDINALCDLAFAVDAINAGSIPPAEGGEDGEWEHIGAGNLLNILHDDTPVSLQKESLDICRRCLIRLLEIAESAHITRAAGNLEAVFLPSNRIIDLEADTLETHPSIDQGWADTARLDWLADQENTIGKVMLPGWCSGEYDSLRDAIDAIISSPTYLERKYGKTQSGRLFVIFEEIFNNKEKAAAGKDVTRSLITGQPINKEQP</sequence>
<proteinExistence type="predicted"/>
<gene>
    <name evidence="1" type="ORF">A7Q00_03550</name>
</gene>
<name>A0A1B6VZZ9_9NEIS</name>
<protein>
    <submittedName>
        <fullName evidence="1">Uncharacterized protein</fullName>
    </submittedName>
</protein>
<organism evidence="1 2">
    <name type="scientific">Eikenella halliae</name>
    <dbReference type="NCBI Taxonomy" id="1795832"/>
    <lineage>
        <taxon>Bacteria</taxon>
        <taxon>Pseudomonadati</taxon>
        <taxon>Pseudomonadota</taxon>
        <taxon>Betaproteobacteria</taxon>
        <taxon>Neisseriales</taxon>
        <taxon>Neisseriaceae</taxon>
        <taxon>Eikenella</taxon>
    </lineage>
</organism>
<evidence type="ECO:0000313" key="1">
    <source>
        <dbReference type="EMBL" id="OAM43874.1"/>
    </source>
</evidence>
<dbReference type="STRING" id="1795832.A7Q00_03550"/>
<reference evidence="2" key="1">
    <citation type="submission" date="2016-05" db="EMBL/GenBank/DDBJ databases">
        <title>Draft genome of Corynebacterium afermentans subsp. afermentans LCDC 88199T.</title>
        <authorList>
            <person name="Bernier A.-M."/>
            <person name="Bernard K."/>
        </authorList>
    </citation>
    <scope>NUCLEOTIDE SEQUENCE [LARGE SCALE GENOMIC DNA]</scope>
    <source>
        <strain evidence="2">NML130454</strain>
    </source>
</reference>
<dbReference type="Proteomes" id="UP000077726">
    <property type="component" value="Unassembled WGS sequence"/>
</dbReference>
<dbReference type="RefSeq" id="WP_064089260.1">
    <property type="nucleotide sequence ID" value="NZ_LXSQ01000009.1"/>
</dbReference>
<dbReference type="AlphaFoldDB" id="A0A1B6VZZ9"/>
<comment type="caution">
    <text evidence="1">The sequence shown here is derived from an EMBL/GenBank/DDBJ whole genome shotgun (WGS) entry which is preliminary data.</text>
</comment>
<evidence type="ECO:0000313" key="2">
    <source>
        <dbReference type="Proteomes" id="UP000077726"/>
    </source>
</evidence>
<keyword evidence="2" id="KW-1185">Reference proteome</keyword>
<dbReference type="EMBL" id="LXSQ01000009">
    <property type="protein sequence ID" value="OAM43874.1"/>
    <property type="molecule type" value="Genomic_DNA"/>
</dbReference>
<accession>A0A1B6VZZ9</accession>
<dbReference type="OrthoDB" id="8613664at2"/>